<name>A0A1I3RA24_9PLAN</name>
<feature type="signal peptide" evidence="2">
    <location>
        <begin position="1"/>
        <end position="24"/>
    </location>
</feature>
<organism evidence="4 5">
    <name type="scientific">Planctomicrobium piriforme</name>
    <dbReference type="NCBI Taxonomy" id="1576369"/>
    <lineage>
        <taxon>Bacteria</taxon>
        <taxon>Pseudomonadati</taxon>
        <taxon>Planctomycetota</taxon>
        <taxon>Planctomycetia</taxon>
        <taxon>Planctomycetales</taxon>
        <taxon>Planctomycetaceae</taxon>
        <taxon>Planctomicrobium</taxon>
    </lineage>
</organism>
<dbReference type="SUPFAM" id="SSF50346">
    <property type="entry name" value="PRC-barrel domain"/>
    <property type="match status" value="1"/>
</dbReference>
<dbReference type="Gene3D" id="2.30.30.240">
    <property type="entry name" value="PRC-barrel domain"/>
    <property type="match status" value="1"/>
</dbReference>
<dbReference type="EMBL" id="FOQD01000020">
    <property type="protein sequence ID" value="SFJ42519.1"/>
    <property type="molecule type" value="Genomic_DNA"/>
</dbReference>
<feature type="domain" description="PRC-barrel" evidence="3">
    <location>
        <begin position="71"/>
        <end position="127"/>
    </location>
</feature>
<evidence type="ECO:0000313" key="4">
    <source>
        <dbReference type="EMBL" id="SFJ42519.1"/>
    </source>
</evidence>
<protein>
    <submittedName>
        <fullName evidence="4">PRC-barrel domain-containing protein</fullName>
    </submittedName>
</protein>
<evidence type="ECO:0000256" key="2">
    <source>
        <dbReference type="SAM" id="SignalP"/>
    </source>
</evidence>
<gene>
    <name evidence="4" type="ORF">SAMN05421753_12040</name>
</gene>
<reference evidence="5" key="1">
    <citation type="submission" date="2016-10" db="EMBL/GenBank/DDBJ databases">
        <authorList>
            <person name="Varghese N."/>
            <person name="Submissions S."/>
        </authorList>
    </citation>
    <scope>NUCLEOTIDE SEQUENCE [LARGE SCALE GENOMIC DNA]</scope>
    <source>
        <strain evidence="5">DSM 26348</strain>
    </source>
</reference>
<evidence type="ECO:0000259" key="3">
    <source>
        <dbReference type="Pfam" id="PF05239"/>
    </source>
</evidence>
<feature type="chain" id="PRO_5011578217" evidence="2">
    <location>
        <begin position="25"/>
        <end position="202"/>
    </location>
</feature>
<dbReference type="InterPro" id="IPR027275">
    <property type="entry name" value="PRC-brl_dom"/>
</dbReference>
<dbReference type="RefSeq" id="WP_175517727.1">
    <property type="nucleotide sequence ID" value="NZ_FOQD01000020.1"/>
</dbReference>
<keyword evidence="5" id="KW-1185">Reference proteome</keyword>
<feature type="compositionally biased region" description="Low complexity" evidence="1">
    <location>
        <begin position="32"/>
        <end position="52"/>
    </location>
</feature>
<proteinExistence type="predicted"/>
<accession>A0A1I3RA24</accession>
<sequence length="202" mass="22309">MKMKWRIGLATGALALALQTPASAQLKVQVEPNNHPQSPPAANQNPAQPAQAPGIDVHANKVAGNVDTSQVRATSLIGMSLQDQNGQDLGKISDIVLDLNNQSIQYLLVSNQSQADSYFAVPPTVLNTQYNESANGPTVTTTVPAAQFRQAPVFTQQQWTVRGVDPTWAQRNSTYYQQYSTRPSTERRLERQEQRIENRLNR</sequence>
<evidence type="ECO:0000313" key="5">
    <source>
        <dbReference type="Proteomes" id="UP000199518"/>
    </source>
</evidence>
<feature type="region of interest" description="Disordered" evidence="1">
    <location>
        <begin position="30"/>
        <end position="52"/>
    </location>
</feature>
<dbReference type="Pfam" id="PF05239">
    <property type="entry name" value="PRC"/>
    <property type="match status" value="1"/>
</dbReference>
<dbReference type="AlphaFoldDB" id="A0A1I3RA24"/>
<keyword evidence="2" id="KW-0732">Signal</keyword>
<dbReference type="InterPro" id="IPR011033">
    <property type="entry name" value="PRC_barrel-like_sf"/>
</dbReference>
<evidence type="ECO:0000256" key="1">
    <source>
        <dbReference type="SAM" id="MobiDB-lite"/>
    </source>
</evidence>
<dbReference type="Proteomes" id="UP000199518">
    <property type="component" value="Unassembled WGS sequence"/>
</dbReference>